<evidence type="ECO:0008006" key="2">
    <source>
        <dbReference type="Google" id="ProtNLM"/>
    </source>
</evidence>
<name>A0A1W6U0H4_VIBAL</name>
<dbReference type="InterPro" id="IPR023346">
    <property type="entry name" value="Lysozyme-like_dom_sf"/>
</dbReference>
<protein>
    <recommendedName>
        <fullName evidence="2">Glycoside hydrolase family 19 catalytic domain-containing protein</fullName>
    </recommendedName>
</protein>
<evidence type="ECO:0000313" key="1">
    <source>
        <dbReference type="EMBL" id="ARP21469.1"/>
    </source>
</evidence>
<sequence>MITKQHLRKVWKNETKVSEDYLVIISKELSMKISECKLDSELRLSHFVAQLAKEVGPGMRMEENLNYSVQGLKSTFRVYRNRPALAEKHGRKNAINQKANQEAIANNAYAMKIGNGDATTGDGWKYRGRGMIQLTGKGNYLATESIHANIWNENTSFSSSPQLVAQPKYAIRTAMIFWLKNKLYLKADKGASRTVTDSITRVINKNTDSYGQRHEIFTELYKKGIFKEIFK</sequence>
<dbReference type="PANTHER" id="PTHR34408">
    <property type="entry name" value="FAMILY PROTEIN, PUTATIVE-RELATED"/>
    <property type="match status" value="1"/>
</dbReference>
<dbReference type="RefSeq" id="WP_053307132.1">
    <property type="nucleotide sequence ID" value="NZ_CP016225.1"/>
</dbReference>
<accession>A0A1W6U0H4</accession>
<dbReference type="AlphaFoldDB" id="A0A1W6U0H4"/>
<proteinExistence type="predicted"/>
<organism evidence="1">
    <name type="scientific">Vibrio alginolyticus</name>
    <dbReference type="NCBI Taxonomy" id="663"/>
    <lineage>
        <taxon>Bacteria</taxon>
        <taxon>Pseudomonadati</taxon>
        <taxon>Pseudomonadota</taxon>
        <taxon>Gammaproteobacteria</taxon>
        <taxon>Vibrionales</taxon>
        <taxon>Vibrionaceae</taxon>
        <taxon>Vibrio</taxon>
    </lineage>
</organism>
<dbReference type="SUPFAM" id="SSF53955">
    <property type="entry name" value="Lysozyme-like"/>
    <property type="match status" value="1"/>
</dbReference>
<gene>
    <name evidence="1" type="ORF">K05K4_47530</name>
</gene>
<dbReference type="InterPro" id="IPR052354">
    <property type="entry name" value="Cell_Wall_Dynamics_Protein"/>
</dbReference>
<reference evidence="1" key="1">
    <citation type="submission" date="2016-10" db="EMBL/GenBank/DDBJ databases">
        <title>The High Quality Genome of Vibrio alginolyticus K01M1.</title>
        <authorList>
            <person name="Wendling C."/>
            <person name="Chibani C.M."/>
            <person name="Hertel R."/>
            <person name="Sproer C."/>
            <person name="Bunk B."/>
            <person name="Overmann J."/>
            <person name="Roth O."/>
            <person name="Liesegang H."/>
        </authorList>
    </citation>
    <scope>NUCLEOTIDE SEQUENCE</scope>
    <source>
        <strain evidence="1">K05K4</strain>
    </source>
</reference>
<dbReference type="EMBL" id="CP017903">
    <property type="protein sequence ID" value="ARP21469.1"/>
    <property type="molecule type" value="Genomic_DNA"/>
</dbReference>
<dbReference type="Gene3D" id="1.10.530.10">
    <property type="match status" value="1"/>
</dbReference>